<organism evidence="3 4">
    <name type="scientific">Mucilaginibacter gracilis</name>
    <dbReference type="NCBI Taxonomy" id="423350"/>
    <lineage>
        <taxon>Bacteria</taxon>
        <taxon>Pseudomonadati</taxon>
        <taxon>Bacteroidota</taxon>
        <taxon>Sphingobacteriia</taxon>
        <taxon>Sphingobacteriales</taxon>
        <taxon>Sphingobacteriaceae</taxon>
        <taxon>Mucilaginibacter</taxon>
    </lineage>
</organism>
<dbReference type="InterPro" id="IPR047262">
    <property type="entry name" value="PRX-like1"/>
</dbReference>
<feature type="chain" id="PRO_5019802175" evidence="1">
    <location>
        <begin position="22"/>
        <end position="205"/>
    </location>
</feature>
<dbReference type="RefSeq" id="WP_121198261.1">
    <property type="nucleotide sequence ID" value="NZ_RBKU01000001.1"/>
</dbReference>
<dbReference type="Gene3D" id="3.40.30.10">
    <property type="entry name" value="Glutaredoxin"/>
    <property type="match status" value="1"/>
</dbReference>
<dbReference type="CDD" id="cd02969">
    <property type="entry name" value="PRX_like1"/>
    <property type="match status" value="1"/>
</dbReference>
<dbReference type="Pfam" id="PF00578">
    <property type="entry name" value="AhpC-TSA"/>
    <property type="match status" value="1"/>
</dbReference>
<dbReference type="InterPro" id="IPR013766">
    <property type="entry name" value="Thioredoxin_domain"/>
</dbReference>
<dbReference type="InterPro" id="IPR000866">
    <property type="entry name" value="AhpC/TSA"/>
</dbReference>
<dbReference type="OrthoDB" id="9809746at2"/>
<dbReference type="InterPro" id="IPR036249">
    <property type="entry name" value="Thioredoxin-like_sf"/>
</dbReference>
<dbReference type="GO" id="GO:0016491">
    <property type="term" value="F:oxidoreductase activity"/>
    <property type="evidence" value="ECO:0007669"/>
    <property type="project" value="InterPro"/>
</dbReference>
<feature type="signal peptide" evidence="1">
    <location>
        <begin position="1"/>
        <end position="21"/>
    </location>
</feature>
<gene>
    <name evidence="3" type="ORF">BDD43_2863</name>
</gene>
<dbReference type="GO" id="GO:0016209">
    <property type="term" value="F:antioxidant activity"/>
    <property type="evidence" value="ECO:0007669"/>
    <property type="project" value="InterPro"/>
</dbReference>
<name>A0A495J2S6_9SPHI</name>
<evidence type="ECO:0000313" key="4">
    <source>
        <dbReference type="Proteomes" id="UP000268007"/>
    </source>
</evidence>
<dbReference type="EMBL" id="RBKU01000001">
    <property type="protein sequence ID" value="RKR82678.1"/>
    <property type="molecule type" value="Genomic_DNA"/>
</dbReference>
<evidence type="ECO:0000313" key="3">
    <source>
        <dbReference type="EMBL" id="RKR82678.1"/>
    </source>
</evidence>
<dbReference type="PROSITE" id="PS51352">
    <property type="entry name" value="THIOREDOXIN_2"/>
    <property type="match status" value="1"/>
</dbReference>
<keyword evidence="4" id="KW-1185">Reference proteome</keyword>
<dbReference type="PANTHER" id="PTHR43640">
    <property type="entry name" value="OS07G0260300 PROTEIN"/>
    <property type="match status" value="1"/>
</dbReference>
<evidence type="ECO:0000259" key="2">
    <source>
        <dbReference type="PROSITE" id="PS51352"/>
    </source>
</evidence>
<evidence type="ECO:0000256" key="1">
    <source>
        <dbReference type="SAM" id="SignalP"/>
    </source>
</evidence>
<dbReference type="AlphaFoldDB" id="A0A495J2S6"/>
<comment type="caution">
    <text evidence="3">The sequence shown here is derived from an EMBL/GenBank/DDBJ whole genome shotgun (WGS) entry which is preliminary data.</text>
</comment>
<feature type="domain" description="Thioredoxin" evidence="2">
    <location>
        <begin position="26"/>
        <end position="183"/>
    </location>
</feature>
<dbReference type="PANTHER" id="PTHR43640:SF1">
    <property type="entry name" value="THIOREDOXIN-DEPENDENT PEROXIREDOXIN"/>
    <property type="match status" value="1"/>
</dbReference>
<protein>
    <submittedName>
        <fullName evidence="3">AhpC/TSA family protein</fullName>
    </submittedName>
</protein>
<dbReference type="Proteomes" id="UP000268007">
    <property type="component" value="Unassembled WGS sequence"/>
</dbReference>
<proteinExistence type="predicted"/>
<reference evidence="3 4" key="1">
    <citation type="submission" date="2018-10" db="EMBL/GenBank/DDBJ databases">
        <title>Genomic Encyclopedia of Archaeal and Bacterial Type Strains, Phase II (KMG-II): from individual species to whole genera.</title>
        <authorList>
            <person name="Goeker M."/>
        </authorList>
    </citation>
    <scope>NUCLEOTIDE SEQUENCE [LARGE SCALE GENOMIC DNA]</scope>
    <source>
        <strain evidence="3 4">DSM 18602</strain>
    </source>
</reference>
<sequence length="205" mass="22469">MKKILAVLLFAAIGLTAFKTADNTGYKVGDVAADFKLKNVDGKMVSLADYKSAKGYIVVFTCNHCPYAKAYESRIMDLDKMYAPKGYPVIAISPNDPVSEPQDSFDNMKKLAAEKKYTFPYTIDETQDVTRAYGAKATPHVYVLQRTTIGNVVKYIGAIDNDTEGTNPARIKYVEAAVNALLISKTIETNTTKAIGCSIKWKKGA</sequence>
<dbReference type="SUPFAM" id="SSF52833">
    <property type="entry name" value="Thioredoxin-like"/>
    <property type="match status" value="1"/>
</dbReference>
<keyword evidence="1" id="KW-0732">Signal</keyword>
<accession>A0A495J2S6</accession>